<sequence>MSEPFTEEQLRAAWDEFAATRKKYQAEFQMLSQPYKLLEGKHIVVSLLSPVHETMLAAIKIDLTAFVREKLRNTSIQVSGELATSDEKKIIYTNRDKFDYLAEKNPILKEMKDRLGLDTDF</sequence>
<reference evidence="1 2" key="1">
    <citation type="submission" date="2021-05" db="EMBL/GenBank/DDBJ databases">
        <title>A Polyphasic approach of four new species of the genus Ohtaekwangia: Ohtaekwangia histidinii sp. nov., Ohtaekwangia cretensis sp. nov., Ohtaekwangia indiensis sp. nov., Ohtaekwangia reichenbachii sp. nov. from diverse environment.</title>
        <authorList>
            <person name="Octaviana S."/>
        </authorList>
    </citation>
    <scope>NUCLEOTIDE SEQUENCE [LARGE SCALE GENOMIC DNA]</scope>
    <source>
        <strain evidence="1 2">PWU4</strain>
    </source>
</reference>
<evidence type="ECO:0000313" key="2">
    <source>
        <dbReference type="Proteomes" id="UP001319200"/>
    </source>
</evidence>
<keyword evidence="2" id="KW-1185">Reference proteome</keyword>
<evidence type="ECO:0000313" key="1">
    <source>
        <dbReference type="EMBL" id="MBT1696352.1"/>
    </source>
</evidence>
<gene>
    <name evidence="1" type="ORF">KK083_05660</name>
</gene>
<evidence type="ECO:0008006" key="3">
    <source>
        <dbReference type="Google" id="ProtNLM"/>
    </source>
</evidence>
<protein>
    <recommendedName>
        <fullName evidence="3">DNA polymerase III subunit gamma/tau</fullName>
    </recommendedName>
</protein>
<name>A0AAP2GNB9_9BACT</name>
<dbReference type="EMBL" id="JAHESF010000004">
    <property type="protein sequence ID" value="MBT1696352.1"/>
    <property type="molecule type" value="Genomic_DNA"/>
</dbReference>
<comment type="caution">
    <text evidence="1">The sequence shown here is derived from an EMBL/GenBank/DDBJ whole genome shotgun (WGS) entry which is preliminary data.</text>
</comment>
<dbReference type="AlphaFoldDB" id="A0AAP2GNB9"/>
<dbReference type="RefSeq" id="WP_254161597.1">
    <property type="nucleotide sequence ID" value="NZ_JAHESF010000004.1"/>
</dbReference>
<accession>A0AAP2GNB9</accession>
<organism evidence="1 2">
    <name type="scientific">Chryseosolibacter histidini</name>
    <dbReference type="NCBI Taxonomy" id="2782349"/>
    <lineage>
        <taxon>Bacteria</taxon>
        <taxon>Pseudomonadati</taxon>
        <taxon>Bacteroidota</taxon>
        <taxon>Cytophagia</taxon>
        <taxon>Cytophagales</taxon>
        <taxon>Chryseotaleaceae</taxon>
        <taxon>Chryseosolibacter</taxon>
    </lineage>
</organism>
<proteinExistence type="predicted"/>
<dbReference type="Proteomes" id="UP001319200">
    <property type="component" value="Unassembled WGS sequence"/>
</dbReference>